<dbReference type="InParanoid" id="S8E3M0"/>
<feature type="domain" description="J" evidence="11">
    <location>
        <begin position="102"/>
        <end position="172"/>
    </location>
</feature>
<accession>S8E3M0</accession>
<dbReference type="PANTHER" id="PTHR24075">
    <property type="entry name" value="SEC63 DOMAIN-CONTAINING"/>
    <property type="match status" value="1"/>
</dbReference>
<keyword evidence="5" id="KW-0653">Protein transport</keyword>
<dbReference type="SUPFAM" id="SSF81296">
    <property type="entry name" value="E set domains"/>
    <property type="match status" value="1"/>
</dbReference>
<dbReference type="InterPro" id="IPR035892">
    <property type="entry name" value="C2_domain_sf"/>
</dbReference>
<reference evidence="12 13" key="1">
    <citation type="journal article" date="2012" name="Science">
        <title>The Paleozoic origin of enzymatic lignin decomposition reconstructed from 31 fungal genomes.</title>
        <authorList>
            <person name="Floudas D."/>
            <person name="Binder M."/>
            <person name="Riley R."/>
            <person name="Barry K."/>
            <person name="Blanchette R.A."/>
            <person name="Henrissat B."/>
            <person name="Martinez A.T."/>
            <person name="Otillar R."/>
            <person name="Spatafora J.W."/>
            <person name="Yadav J.S."/>
            <person name="Aerts A."/>
            <person name="Benoit I."/>
            <person name="Boyd A."/>
            <person name="Carlson A."/>
            <person name="Copeland A."/>
            <person name="Coutinho P.M."/>
            <person name="de Vries R.P."/>
            <person name="Ferreira P."/>
            <person name="Findley K."/>
            <person name="Foster B."/>
            <person name="Gaskell J."/>
            <person name="Glotzer D."/>
            <person name="Gorecki P."/>
            <person name="Heitman J."/>
            <person name="Hesse C."/>
            <person name="Hori C."/>
            <person name="Igarashi K."/>
            <person name="Jurgens J.A."/>
            <person name="Kallen N."/>
            <person name="Kersten P."/>
            <person name="Kohler A."/>
            <person name="Kuees U."/>
            <person name="Kumar T.K.A."/>
            <person name="Kuo A."/>
            <person name="LaButti K."/>
            <person name="Larrondo L.F."/>
            <person name="Lindquist E."/>
            <person name="Ling A."/>
            <person name="Lombard V."/>
            <person name="Lucas S."/>
            <person name="Lundell T."/>
            <person name="Martin R."/>
            <person name="McLaughlin D.J."/>
            <person name="Morgenstern I."/>
            <person name="Morin E."/>
            <person name="Murat C."/>
            <person name="Nagy L.G."/>
            <person name="Nolan M."/>
            <person name="Ohm R.A."/>
            <person name="Patyshakuliyeva A."/>
            <person name="Rokas A."/>
            <person name="Ruiz-Duenas F.J."/>
            <person name="Sabat G."/>
            <person name="Salamov A."/>
            <person name="Samejima M."/>
            <person name="Schmutz J."/>
            <person name="Slot J.C."/>
            <person name="St John F."/>
            <person name="Stenlid J."/>
            <person name="Sun H."/>
            <person name="Sun S."/>
            <person name="Syed K."/>
            <person name="Tsang A."/>
            <person name="Wiebenga A."/>
            <person name="Young D."/>
            <person name="Pisabarro A."/>
            <person name="Eastwood D.C."/>
            <person name="Martin F."/>
            <person name="Cullen D."/>
            <person name="Grigoriev I.V."/>
            <person name="Hibbett D.S."/>
        </authorList>
    </citation>
    <scope>NUCLEOTIDE SEQUENCE</scope>
    <source>
        <strain evidence="13">FP-58527</strain>
    </source>
</reference>
<dbReference type="GO" id="GO:0006620">
    <property type="term" value="P:post-translational protein targeting to endoplasmic reticulum membrane"/>
    <property type="evidence" value="ECO:0007669"/>
    <property type="project" value="TreeGrafter"/>
</dbReference>
<evidence type="ECO:0000256" key="5">
    <source>
        <dbReference type="ARBA" id="ARBA00022927"/>
    </source>
</evidence>
<evidence type="ECO:0000313" key="13">
    <source>
        <dbReference type="Proteomes" id="UP000015241"/>
    </source>
</evidence>
<dbReference type="Pfam" id="PF00226">
    <property type="entry name" value="DnaJ"/>
    <property type="match status" value="1"/>
</dbReference>
<dbReference type="AlphaFoldDB" id="S8E3M0"/>
<feature type="transmembrane region" description="Helical" evidence="10">
    <location>
        <begin position="197"/>
        <end position="220"/>
    </location>
</feature>
<keyword evidence="2" id="KW-0813">Transport</keyword>
<dbReference type="InterPro" id="IPR036869">
    <property type="entry name" value="J_dom_sf"/>
</dbReference>
<dbReference type="OrthoDB" id="1734229at2759"/>
<dbReference type="CDD" id="cd06257">
    <property type="entry name" value="DnaJ"/>
    <property type="match status" value="1"/>
</dbReference>
<dbReference type="Gene3D" id="1.10.3380.10">
    <property type="entry name" value="Sec63 N-terminal domain-like domain"/>
    <property type="match status" value="1"/>
</dbReference>
<keyword evidence="8" id="KW-0143">Chaperone</keyword>
<evidence type="ECO:0000256" key="1">
    <source>
        <dbReference type="ARBA" id="ARBA00004477"/>
    </source>
</evidence>
<dbReference type="Pfam" id="PF02889">
    <property type="entry name" value="Sec63"/>
    <property type="match status" value="1"/>
</dbReference>
<dbReference type="Gene3D" id="1.10.287.110">
    <property type="entry name" value="DnaJ domain"/>
    <property type="match status" value="1"/>
</dbReference>
<dbReference type="PROSITE" id="PS50076">
    <property type="entry name" value="DNAJ_2"/>
    <property type="match status" value="1"/>
</dbReference>
<organism evidence="12 13">
    <name type="scientific">Fomitopsis schrenkii</name>
    <name type="common">Brown rot fungus</name>
    <dbReference type="NCBI Taxonomy" id="2126942"/>
    <lineage>
        <taxon>Eukaryota</taxon>
        <taxon>Fungi</taxon>
        <taxon>Dikarya</taxon>
        <taxon>Basidiomycota</taxon>
        <taxon>Agaricomycotina</taxon>
        <taxon>Agaricomycetes</taxon>
        <taxon>Polyporales</taxon>
        <taxon>Fomitopsis</taxon>
    </lineage>
</organism>
<comment type="subcellular location">
    <subcellularLocation>
        <location evidence="1">Endoplasmic reticulum membrane</location>
        <topology evidence="1">Multi-pass membrane protein</topology>
    </subcellularLocation>
</comment>
<dbReference type="SUPFAM" id="SSF46565">
    <property type="entry name" value="Chaperone J-domain"/>
    <property type="match status" value="1"/>
</dbReference>
<dbReference type="FunFam" id="1.10.287.110:FF:000039">
    <property type="entry name" value="Protein translocation complex component (Npl1)"/>
    <property type="match status" value="1"/>
</dbReference>
<keyword evidence="4" id="KW-0256">Endoplasmic reticulum</keyword>
<keyword evidence="7 10" id="KW-0472">Membrane</keyword>
<dbReference type="HOGENOM" id="CLU_014210_0_0_1"/>
<evidence type="ECO:0000256" key="7">
    <source>
        <dbReference type="ARBA" id="ARBA00023136"/>
    </source>
</evidence>
<proteinExistence type="predicted"/>
<dbReference type="EMBL" id="KE504154">
    <property type="protein sequence ID" value="EPS99706.1"/>
    <property type="molecule type" value="Genomic_DNA"/>
</dbReference>
<gene>
    <name evidence="12" type="ORF">FOMPIDRAFT_1163660</name>
</gene>
<feature type="region of interest" description="Disordered" evidence="9">
    <location>
        <begin position="603"/>
        <end position="659"/>
    </location>
</feature>
<dbReference type="STRING" id="743788.S8E3M0"/>
<evidence type="ECO:0000256" key="9">
    <source>
        <dbReference type="SAM" id="MobiDB-lite"/>
    </source>
</evidence>
<dbReference type="InterPro" id="IPR004179">
    <property type="entry name" value="Sec63-dom"/>
</dbReference>
<dbReference type="PANTHER" id="PTHR24075:SF0">
    <property type="entry name" value="TRANSLOCATION PROTEIN SEC63 HOMOLOG"/>
    <property type="match status" value="1"/>
</dbReference>
<dbReference type="PRINTS" id="PR00625">
    <property type="entry name" value="JDOMAIN"/>
</dbReference>
<evidence type="ECO:0000256" key="4">
    <source>
        <dbReference type="ARBA" id="ARBA00022824"/>
    </source>
</evidence>
<evidence type="ECO:0000313" key="12">
    <source>
        <dbReference type="EMBL" id="EPS99706.1"/>
    </source>
</evidence>
<evidence type="ECO:0000256" key="10">
    <source>
        <dbReference type="SAM" id="Phobius"/>
    </source>
</evidence>
<feature type="transmembrane region" description="Helical" evidence="10">
    <location>
        <begin position="12"/>
        <end position="34"/>
    </location>
</feature>
<keyword evidence="6 10" id="KW-1133">Transmembrane helix</keyword>
<dbReference type="GO" id="GO:0006614">
    <property type="term" value="P:SRP-dependent cotranslational protein targeting to membrane"/>
    <property type="evidence" value="ECO:0007669"/>
    <property type="project" value="TreeGrafter"/>
</dbReference>
<dbReference type="Gene3D" id="2.60.40.150">
    <property type="entry name" value="C2 domain"/>
    <property type="match status" value="1"/>
</dbReference>
<evidence type="ECO:0000256" key="8">
    <source>
        <dbReference type="ARBA" id="ARBA00023186"/>
    </source>
</evidence>
<evidence type="ECO:0000256" key="3">
    <source>
        <dbReference type="ARBA" id="ARBA00022692"/>
    </source>
</evidence>
<protein>
    <recommendedName>
        <fullName evidence="11">J domain-containing protein</fullName>
    </recommendedName>
</protein>
<dbReference type="InterPro" id="IPR014756">
    <property type="entry name" value="Ig_E-set"/>
</dbReference>
<feature type="compositionally biased region" description="Acidic residues" evidence="9">
    <location>
        <begin position="635"/>
        <end position="650"/>
    </location>
</feature>
<feature type="region of interest" description="Disordered" evidence="9">
    <location>
        <begin position="471"/>
        <end position="504"/>
    </location>
</feature>
<feature type="compositionally biased region" description="Basic and acidic residues" evidence="9">
    <location>
        <begin position="480"/>
        <end position="502"/>
    </location>
</feature>
<name>S8E3M0_FOMSC</name>
<dbReference type="GO" id="GO:0003723">
    <property type="term" value="F:RNA binding"/>
    <property type="evidence" value="ECO:0007669"/>
    <property type="project" value="TreeGrafter"/>
</dbReference>
<dbReference type="FunCoup" id="S8E3M0">
    <property type="interactions" value="579"/>
</dbReference>
<keyword evidence="13" id="KW-1185">Reference proteome</keyword>
<keyword evidence="3 10" id="KW-0812">Transmembrane</keyword>
<dbReference type="eggNOG" id="KOG0721">
    <property type="taxonomic scope" value="Eukaryota"/>
</dbReference>
<sequence length="659" mass="73689">MANYNYDEAGNMAAYFLLTFLSIILIPLTISSLAPSKKQRVKVGCQCRACAEQAENIRRRERGSLLSPKFRRKTLCLAAGWALAAFLVYKVLTTEVENKVYDPFEVLGLRSGVDVKAIKSHYKKLSRKFHPDKVKLGINETMAMVEAKFVEITKAYKSLTDETIKKNWELYGHPDGRQEVSMGIALPKWIVESGNNIWVLGAYGLLFGIALPALVGRWWFGNRDKTKDGVKARSAATFFKSLNEDSNIDEVVASLVKACEWERPKASAAKRESELDDLERQIQERLAGKWNELRRLVELIPGQYEARRRAFTLLYAHLLRLPIGNPSLRKEQAELLLQAPTLLNSMLNISVSRNWLQPTLAVMRLHAYLAQAIQPGQERLKLAQFPGVSPDEAASLAPAGGDAKDPVSNLIDTLQAKSDDRVADIKKAASRWGRIELLSATFRVYGERVITPQAFINLVLKVRLSPPAASQAHANGQAKADAKSEEQRENDFLAGKKDKEDLPGDDSVSYAHAPFWPAHRKPGWWVVLSDARSNKIVIGPMKISDVPMGPEYRLYRQQFQGPPHLGFNHWRLHLISDTFIGEEVVHDMEWKVENQSVLNVVEPDAEDDISDPEEDSLAGQMALMRGGSVKRHDGESDDESTTDDDKDSDAESSSSSDSD</sequence>
<evidence type="ECO:0000256" key="6">
    <source>
        <dbReference type="ARBA" id="ARBA00022989"/>
    </source>
</evidence>
<dbReference type="InterPro" id="IPR001623">
    <property type="entry name" value="DnaJ_domain"/>
</dbReference>
<dbReference type="SMART" id="SM00271">
    <property type="entry name" value="DnaJ"/>
    <property type="match status" value="1"/>
</dbReference>
<dbReference type="SMART" id="SM00973">
    <property type="entry name" value="Sec63"/>
    <property type="match status" value="1"/>
</dbReference>
<evidence type="ECO:0000259" key="11">
    <source>
        <dbReference type="PROSITE" id="PS50076"/>
    </source>
</evidence>
<evidence type="ECO:0000256" key="2">
    <source>
        <dbReference type="ARBA" id="ARBA00022448"/>
    </source>
</evidence>
<dbReference type="SUPFAM" id="SSF158702">
    <property type="entry name" value="Sec63 N-terminal domain-like"/>
    <property type="match status" value="1"/>
</dbReference>
<feature type="compositionally biased region" description="Acidic residues" evidence="9">
    <location>
        <begin position="603"/>
        <end position="616"/>
    </location>
</feature>
<dbReference type="GO" id="GO:0031207">
    <property type="term" value="C:Sec62/Sec63 complex"/>
    <property type="evidence" value="ECO:0007669"/>
    <property type="project" value="TreeGrafter"/>
</dbReference>
<dbReference type="Proteomes" id="UP000015241">
    <property type="component" value="Unassembled WGS sequence"/>
</dbReference>
<dbReference type="GO" id="GO:0008320">
    <property type="term" value="F:protein transmembrane transporter activity"/>
    <property type="evidence" value="ECO:0007669"/>
    <property type="project" value="TreeGrafter"/>
</dbReference>